<proteinExistence type="predicted"/>
<evidence type="ECO:0000256" key="1">
    <source>
        <dbReference type="SAM" id="Phobius"/>
    </source>
</evidence>
<reference evidence="2 3" key="1">
    <citation type="submission" date="2019-07" db="EMBL/GenBank/DDBJ databases">
        <title>Draft genome sequences of 15 bacterial species constituting the stable defined intestinal microbiota of the GM15 gnotobiotic mouse model.</title>
        <authorList>
            <person name="Elie C."/>
            <person name="Mathieu A."/>
            <person name="Saliou A."/>
            <person name="Darnaud M."/>
            <person name="Leulier F."/>
            <person name="Tamellini A."/>
        </authorList>
    </citation>
    <scope>NUCLEOTIDE SEQUENCE [LARGE SCALE GENOMIC DNA]</scope>
    <source>
        <strain evidence="3">ASF 502</strain>
    </source>
</reference>
<dbReference type="RefSeq" id="WP_004082469.1">
    <property type="nucleotide sequence ID" value="NZ_VIRB01000157.1"/>
</dbReference>
<keyword evidence="1" id="KW-0472">Membrane</keyword>
<feature type="transmembrane region" description="Helical" evidence="1">
    <location>
        <begin position="70"/>
        <end position="88"/>
    </location>
</feature>
<comment type="caution">
    <text evidence="2">The sequence shown here is derived from an EMBL/GenBank/DDBJ whole genome shotgun (WGS) entry which is preliminary data.</text>
</comment>
<gene>
    <name evidence="2" type="ORF">FMM80_27640</name>
</gene>
<feature type="transmembrane region" description="Helical" evidence="1">
    <location>
        <begin position="37"/>
        <end position="58"/>
    </location>
</feature>
<evidence type="ECO:0000313" key="3">
    <source>
        <dbReference type="Proteomes" id="UP000474104"/>
    </source>
</evidence>
<accession>A0A9X5CGX4</accession>
<protein>
    <submittedName>
        <fullName evidence="2">DUF1294 domain-containing protein</fullName>
    </submittedName>
</protein>
<dbReference type="OrthoDB" id="1698854at2"/>
<dbReference type="AlphaFoldDB" id="A0A9X5CGX4"/>
<name>A0A9X5CGX4_9FIRM</name>
<sequence>MYRILIIYIAALSILTWALFGIDKWKAVRGKWRIRESTLLGLSLIGGAAGGLAGMYLFRHKIRKSRFRIGVPLMLIAQAVLLCVLFILKSSYIQ</sequence>
<dbReference type="InterPro" id="IPR010718">
    <property type="entry name" value="DUF1294"/>
</dbReference>
<keyword evidence="1" id="KW-1133">Transmembrane helix</keyword>
<organism evidence="2 3">
    <name type="scientific">Schaedlerella arabinosiphila</name>
    <dbReference type="NCBI Taxonomy" id="2044587"/>
    <lineage>
        <taxon>Bacteria</taxon>
        <taxon>Bacillati</taxon>
        <taxon>Bacillota</taxon>
        <taxon>Clostridia</taxon>
        <taxon>Lachnospirales</taxon>
        <taxon>Lachnospiraceae</taxon>
        <taxon>Schaedlerella</taxon>
    </lineage>
</organism>
<dbReference type="Pfam" id="PF06961">
    <property type="entry name" value="DUF1294"/>
    <property type="match status" value="1"/>
</dbReference>
<dbReference type="EMBL" id="VIRB01000157">
    <property type="protein sequence ID" value="NDO72201.1"/>
    <property type="molecule type" value="Genomic_DNA"/>
</dbReference>
<dbReference type="Proteomes" id="UP000474104">
    <property type="component" value="Unassembled WGS sequence"/>
</dbReference>
<evidence type="ECO:0000313" key="2">
    <source>
        <dbReference type="EMBL" id="NDO72201.1"/>
    </source>
</evidence>
<keyword evidence="1" id="KW-0812">Transmembrane</keyword>